<gene>
    <name evidence="1" type="ORF">LTS18_001408</name>
</gene>
<accession>A0ACC3D7X1</accession>
<protein>
    <submittedName>
        <fullName evidence="1">Uncharacterized protein</fullName>
    </submittedName>
</protein>
<organism evidence="1 2">
    <name type="scientific">Coniosporium uncinatum</name>
    <dbReference type="NCBI Taxonomy" id="93489"/>
    <lineage>
        <taxon>Eukaryota</taxon>
        <taxon>Fungi</taxon>
        <taxon>Dikarya</taxon>
        <taxon>Ascomycota</taxon>
        <taxon>Pezizomycotina</taxon>
        <taxon>Dothideomycetes</taxon>
        <taxon>Dothideomycetes incertae sedis</taxon>
        <taxon>Coniosporium</taxon>
    </lineage>
</organism>
<dbReference type="Proteomes" id="UP001186974">
    <property type="component" value="Unassembled WGS sequence"/>
</dbReference>
<proteinExistence type="predicted"/>
<dbReference type="EMBL" id="JAWDJW010006901">
    <property type="protein sequence ID" value="KAK3063312.1"/>
    <property type="molecule type" value="Genomic_DNA"/>
</dbReference>
<sequence>MAMAMAKDNGEREGRSVSFLVGSRVEICFSNGNNDPGVGASSCRVSNDTCSDPLGGLLPKGWVIRRGSLRRAPAQGSAVFVNLQCIGVDRARLGLPCCVYSGVNNALSKYLTFFEAYVNPGSLSTSTTPSLLAVGDPADGFCYGGICWETPEKKSGVNADGVEALPWMVDDLTVP</sequence>
<keyword evidence="2" id="KW-1185">Reference proteome</keyword>
<reference evidence="1" key="1">
    <citation type="submission" date="2024-09" db="EMBL/GenBank/DDBJ databases">
        <title>Black Yeasts Isolated from many extreme environments.</title>
        <authorList>
            <person name="Coleine C."/>
            <person name="Stajich J.E."/>
            <person name="Selbmann L."/>
        </authorList>
    </citation>
    <scope>NUCLEOTIDE SEQUENCE</scope>
    <source>
        <strain evidence="1">CCFEE 5737</strain>
    </source>
</reference>
<evidence type="ECO:0000313" key="2">
    <source>
        <dbReference type="Proteomes" id="UP001186974"/>
    </source>
</evidence>
<comment type="caution">
    <text evidence="1">The sequence shown here is derived from an EMBL/GenBank/DDBJ whole genome shotgun (WGS) entry which is preliminary data.</text>
</comment>
<name>A0ACC3D7X1_9PEZI</name>
<evidence type="ECO:0000313" key="1">
    <source>
        <dbReference type="EMBL" id="KAK3063312.1"/>
    </source>
</evidence>